<feature type="transmembrane region" description="Helical" evidence="1">
    <location>
        <begin position="160"/>
        <end position="180"/>
    </location>
</feature>
<evidence type="ECO:0000259" key="2">
    <source>
        <dbReference type="SMART" id="SM00014"/>
    </source>
</evidence>
<organism evidence="3 4">
    <name type="scientific">Paenibacillus hexagrammi</name>
    <dbReference type="NCBI Taxonomy" id="2908839"/>
    <lineage>
        <taxon>Bacteria</taxon>
        <taxon>Bacillati</taxon>
        <taxon>Bacillota</taxon>
        <taxon>Bacilli</taxon>
        <taxon>Bacillales</taxon>
        <taxon>Paenibacillaceae</taxon>
        <taxon>Paenibacillus</taxon>
    </lineage>
</organism>
<dbReference type="Pfam" id="PF01569">
    <property type="entry name" value="PAP2"/>
    <property type="match status" value="1"/>
</dbReference>
<reference evidence="3 4" key="1">
    <citation type="journal article" date="2024" name="Int. J. Syst. Evol. Microbiol.">
        <title>Paenibacillus hexagrammi sp. nov., a novel bacterium isolated from the gut content of Hexagrammos agrammus.</title>
        <authorList>
            <person name="Jung H.K."/>
            <person name="Kim D.G."/>
            <person name="Zin H."/>
            <person name="Park J."/>
            <person name="Jung H."/>
            <person name="Kim Y.O."/>
            <person name="Kong H.J."/>
            <person name="Kim J.W."/>
            <person name="Kim Y.S."/>
        </authorList>
    </citation>
    <scope>NUCLEOTIDE SEQUENCE [LARGE SCALE GENOMIC DNA]</scope>
    <source>
        <strain evidence="3 4">YPD9-1</strain>
    </source>
</reference>
<keyword evidence="4" id="KW-1185">Reference proteome</keyword>
<dbReference type="EMBL" id="CP090978">
    <property type="protein sequence ID" value="UJF35681.1"/>
    <property type="molecule type" value="Genomic_DNA"/>
</dbReference>
<feature type="transmembrane region" description="Helical" evidence="1">
    <location>
        <begin position="58"/>
        <end position="80"/>
    </location>
</feature>
<dbReference type="PANTHER" id="PTHR14969:SF13">
    <property type="entry name" value="AT30094P"/>
    <property type="match status" value="1"/>
</dbReference>
<dbReference type="SUPFAM" id="SSF48317">
    <property type="entry name" value="Acid phosphatase/Vanadium-dependent haloperoxidase"/>
    <property type="match status" value="1"/>
</dbReference>
<keyword evidence="1" id="KW-1133">Transmembrane helix</keyword>
<keyword evidence="1" id="KW-0812">Transmembrane</keyword>
<evidence type="ECO:0000313" key="4">
    <source>
        <dbReference type="Proteomes" id="UP001649230"/>
    </source>
</evidence>
<dbReference type="Gene3D" id="1.20.144.10">
    <property type="entry name" value="Phosphatidic acid phosphatase type 2/haloperoxidase"/>
    <property type="match status" value="2"/>
</dbReference>
<feature type="transmembrane region" description="Helical" evidence="1">
    <location>
        <begin position="89"/>
        <end position="110"/>
    </location>
</feature>
<dbReference type="RefSeq" id="WP_235122242.1">
    <property type="nucleotide sequence ID" value="NZ_CP090978.1"/>
</dbReference>
<dbReference type="Proteomes" id="UP001649230">
    <property type="component" value="Chromosome"/>
</dbReference>
<dbReference type="InterPro" id="IPR000326">
    <property type="entry name" value="PAP2/HPO"/>
</dbReference>
<proteinExistence type="predicted"/>
<keyword evidence="1" id="KW-0472">Membrane</keyword>
<evidence type="ECO:0000313" key="3">
    <source>
        <dbReference type="EMBL" id="UJF35681.1"/>
    </source>
</evidence>
<dbReference type="PANTHER" id="PTHR14969">
    <property type="entry name" value="SPHINGOSINE-1-PHOSPHATE PHOSPHOHYDROLASE"/>
    <property type="match status" value="1"/>
</dbReference>
<name>A0ABY3SP05_9BACL</name>
<dbReference type="SMART" id="SM00014">
    <property type="entry name" value="acidPPc"/>
    <property type="match status" value="1"/>
</dbReference>
<dbReference type="CDD" id="cd03392">
    <property type="entry name" value="PAP2_like_2"/>
    <property type="match status" value="1"/>
</dbReference>
<feature type="domain" description="Phosphatidic acid phosphatase type 2/haloperoxidase" evidence="2">
    <location>
        <begin position="89"/>
        <end position="201"/>
    </location>
</feature>
<evidence type="ECO:0000256" key="1">
    <source>
        <dbReference type="SAM" id="Phobius"/>
    </source>
</evidence>
<accession>A0ABY3SP05</accession>
<feature type="transmembrane region" description="Helical" evidence="1">
    <location>
        <begin position="186"/>
        <end position="204"/>
    </location>
</feature>
<feature type="transmembrane region" description="Helical" evidence="1">
    <location>
        <begin position="130"/>
        <end position="148"/>
    </location>
</feature>
<dbReference type="InterPro" id="IPR036938">
    <property type="entry name" value="PAP2/HPO_sf"/>
</dbReference>
<sequence>MRSKRQVTSTMLLSLITLICFIAIASTLQTQWITNFDKVVIRWVQGWESAPLTCIMKFFTQIGSSPAVILISFSTIFILYKYLHHRAELILFGVLLIGTVCLNQILKMIFHRERPSLHRLISETGFSFPSGHSMEAFTLYAAIAFLLWRHIPTRTGRTVVIVACIGMVLMIGISRIYLGVHYPSDVMGAYLASGFWYGFTIWFYQWYMEYRYFKQTA</sequence>
<protein>
    <submittedName>
        <fullName evidence="3">Phosphatase PAP2 family protein</fullName>
    </submittedName>
</protein>
<gene>
    <name evidence="3" type="ORF">L0M14_11670</name>
</gene>